<dbReference type="GO" id="GO:0000150">
    <property type="term" value="F:DNA strand exchange activity"/>
    <property type="evidence" value="ECO:0007669"/>
    <property type="project" value="InterPro"/>
</dbReference>
<dbReference type="PROSITE" id="PS51736">
    <property type="entry name" value="RECOMBINASES_3"/>
    <property type="match status" value="1"/>
</dbReference>
<dbReference type="CDD" id="cd03768">
    <property type="entry name" value="SR_ResInv"/>
    <property type="match status" value="1"/>
</dbReference>
<dbReference type="Pfam" id="PF13408">
    <property type="entry name" value="Zn_ribbon_recom"/>
    <property type="match status" value="1"/>
</dbReference>
<feature type="domain" description="Recombinase" evidence="3">
    <location>
        <begin position="169"/>
        <end position="290"/>
    </location>
</feature>
<dbReference type="InterPro" id="IPR011109">
    <property type="entry name" value="DNA_bind_recombinase_dom"/>
</dbReference>
<dbReference type="GO" id="GO:0003677">
    <property type="term" value="F:DNA binding"/>
    <property type="evidence" value="ECO:0007669"/>
    <property type="project" value="InterPro"/>
</dbReference>
<dbReference type="Gene3D" id="3.90.1750.20">
    <property type="entry name" value="Putative Large Serine Recombinase, Chain B, Domain 2"/>
    <property type="match status" value="1"/>
</dbReference>
<dbReference type="RefSeq" id="WP_101176625.1">
    <property type="nucleotide sequence ID" value="NZ_PISE01000015.1"/>
</dbReference>
<evidence type="ECO:0000313" key="5">
    <source>
        <dbReference type="Proteomes" id="UP000233375"/>
    </source>
</evidence>
<dbReference type="Pfam" id="PF00239">
    <property type="entry name" value="Resolvase"/>
    <property type="match status" value="1"/>
</dbReference>
<dbReference type="AlphaFoldDB" id="A0A2N0Z472"/>
<evidence type="ECO:0000313" key="4">
    <source>
        <dbReference type="EMBL" id="PKG24279.1"/>
    </source>
</evidence>
<evidence type="ECO:0000259" key="2">
    <source>
        <dbReference type="PROSITE" id="PS51736"/>
    </source>
</evidence>
<proteinExistence type="predicted"/>
<dbReference type="Proteomes" id="UP000233375">
    <property type="component" value="Unassembled WGS sequence"/>
</dbReference>
<dbReference type="SUPFAM" id="SSF53041">
    <property type="entry name" value="Resolvase-like"/>
    <property type="match status" value="1"/>
</dbReference>
<dbReference type="PANTHER" id="PTHR30461">
    <property type="entry name" value="DNA-INVERTASE FROM LAMBDOID PROPHAGE"/>
    <property type="match status" value="1"/>
</dbReference>
<dbReference type="InterPro" id="IPR036162">
    <property type="entry name" value="Resolvase-like_N_sf"/>
</dbReference>
<keyword evidence="5" id="KW-1185">Reference proteome</keyword>
<name>A0A2N0Z472_9BACI</name>
<dbReference type="InterPro" id="IPR038109">
    <property type="entry name" value="DNA_bind_recomb_sf"/>
</dbReference>
<evidence type="ECO:0000256" key="1">
    <source>
        <dbReference type="SAM" id="Coils"/>
    </source>
</evidence>
<dbReference type="SMART" id="SM00857">
    <property type="entry name" value="Resolvase"/>
    <property type="match status" value="1"/>
</dbReference>
<dbReference type="InterPro" id="IPR025827">
    <property type="entry name" value="Zn_ribbon_recom_dom"/>
</dbReference>
<dbReference type="PROSITE" id="PS51737">
    <property type="entry name" value="RECOMBINASE_DNA_BIND"/>
    <property type="match status" value="1"/>
</dbReference>
<sequence>MNQPTRVAIYGRVSTEEQAEHGYSIDAQLDTLQTYCKMHQKIVYKEYVDRGISGKSMEGRYELQRLLLDAKNKEFDEVIVWKINRISRRTIDLLKIVDDLNRYGITFRSFSENFETETPMGRFALQMLGAVGELERNTIVDNVKMGMKERARTGQWNGGIVLGYHSTKSYGDRKRNNSKLETVPSEAAIVRKIFGLYASGKGLKAIANQLNHEELVTKRGNSFSTSAIKEILLNPIYIGKIRFNRYENWNEQRRKGKSDNPIIVDGEHEAIISPELWEKVQHLQRKKSKVHPRHFEGNYTLTGLLRCPQCGASMVSSRTINRSKDGEKIVRRYYSCGAFRSKGSSVCSANSVRADESEQYVYQRIKEVIIHPKILKDIVSQINNDKKLNVQPLRKELQQIDKKLEQYEAKRKKYFGLYEEDSIDKELLVERLDELKKEADLISTRKSEIEWQLQEDNSQTLDYSFVKNILSQIDKLLQSASADKIKALLHLAIKQITVKERKIDTIVLAFDENNVNHFLSCSPSDRNSEGAFALPKQKHRFTIVI</sequence>
<dbReference type="InterPro" id="IPR006119">
    <property type="entry name" value="Resolv_N"/>
</dbReference>
<gene>
    <name evidence="4" type="ORF">CWS01_07775</name>
</gene>
<organism evidence="4 5">
    <name type="scientific">Niallia nealsonii</name>
    <dbReference type="NCBI Taxonomy" id="115979"/>
    <lineage>
        <taxon>Bacteria</taxon>
        <taxon>Bacillati</taxon>
        <taxon>Bacillota</taxon>
        <taxon>Bacilli</taxon>
        <taxon>Bacillales</taxon>
        <taxon>Bacillaceae</taxon>
        <taxon>Niallia</taxon>
    </lineage>
</organism>
<dbReference type="InterPro" id="IPR050639">
    <property type="entry name" value="SSR_resolvase"/>
</dbReference>
<feature type="coiled-coil region" evidence="1">
    <location>
        <begin position="390"/>
        <end position="452"/>
    </location>
</feature>
<comment type="caution">
    <text evidence="4">The sequence shown here is derived from an EMBL/GenBank/DDBJ whole genome shotgun (WGS) entry which is preliminary data.</text>
</comment>
<dbReference type="Gene3D" id="3.40.50.1390">
    <property type="entry name" value="Resolvase, N-terminal catalytic domain"/>
    <property type="match status" value="1"/>
</dbReference>
<dbReference type="PANTHER" id="PTHR30461:SF23">
    <property type="entry name" value="DNA RECOMBINASE-RELATED"/>
    <property type="match status" value="1"/>
</dbReference>
<feature type="domain" description="Resolvase/invertase-type recombinase catalytic" evidence="2">
    <location>
        <begin position="6"/>
        <end position="154"/>
    </location>
</feature>
<dbReference type="EMBL" id="PISE01000015">
    <property type="protein sequence ID" value="PKG24279.1"/>
    <property type="molecule type" value="Genomic_DNA"/>
</dbReference>
<dbReference type="OrthoDB" id="9811097at2"/>
<reference evidence="4 5" key="1">
    <citation type="journal article" date="2003" name="Int. J. Syst. Evol. Microbiol.">
        <title>Bacillus nealsonii sp. nov., isolated from a spacecraft-assembly facility, whose spores are gamma-radiation resistant.</title>
        <authorList>
            <person name="Venkateswaran K."/>
            <person name="Kempf M."/>
            <person name="Chen F."/>
            <person name="Satomi M."/>
            <person name="Nicholson W."/>
            <person name="Kern R."/>
        </authorList>
    </citation>
    <scope>NUCLEOTIDE SEQUENCE [LARGE SCALE GENOMIC DNA]</scope>
    <source>
        <strain evidence="4 5">FO-92</strain>
    </source>
</reference>
<evidence type="ECO:0000259" key="3">
    <source>
        <dbReference type="PROSITE" id="PS51737"/>
    </source>
</evidence>
<accession>A0A2N0Z472</accession>
<protein>
    <submittedName>
        <fullName evidence="4">Resolvase</fullName>
    </submittedName>
</protein>
<keyword evidence="1" id="KW-0175">Coiled coil</keyword>
<dbReference type="Pfam" id="PF07508">
    <property type="entry name" value="Recombinase"/>
    <property type="match status" value="1"/>
</dbReference>